<sequence length="248" mass="27272">VPTLVLLRHGQSAWNATNQFTGWVDCGLTPQGIDEAVAAGVLLAEAGILPDVLHTSLQDRAIHSAELALRAMDRSWIPVHRSWRLNERHYGDLTGLDKAATREKFGDEQLHAWRRGYDTPPPPIADDNPHNPNDDPRYADLDEVPRTECLADVVERLGPWWEESAAPDLNARRTVLVTAHGNSLRALCKLLDDISDDDIADLNLPTGTPIVYELGDDLRPVDAKPVLERSLDPETARAAAEAVARQAG</sequence>
<evidence type="ECO:0000256" key="1">
    <source>
        <dbReference type="ARBA" id="ARBA00000380"/>
    </source>
</evidence>
<evidence type="ECO:0000256" key="2">
    <source>
        <dbReference type="ARBA" id="ARBA00006717"/>
    </source>
</evidence>
<evidence type="ECO:0000256" key="3">
    <source>
        <dbReference type="ARBA" id="ARBA00012028"/>
    </source>
</evidence>
<dbReference type="NCBIfam" id="NF010718">
    <property type="entry name" value="PRK14120.1"/>
    <property type="match status" value="1"/>
</dbReference>
<dbReference type="PANTHER" id="PTHR11931">
    <property type="entry name" value="PHOSPHOGLYCERATE MUTASE"/>
    <property type="match status" value="1"/>
</dbReference>
<dbReference type="Gene3D" id="3.40.50.1240">
    <property type="entry name" value="Phosphoglycerate mutase-like"/>
    <property type="match status" value="1"/>
</dbReference>
<evidence type="ECO:0000256" key="4">
    <source>
        <dbReference type="ARBA" id="ARBA00023152"/>
    </source>
</evidence>
<feature type="compositionally biased region" description="Basic and acidic residues" evidence="6">
    <location>
        <begin position="127"/>
        <end position="136"/>
    </location>
</feature>
<dbReference type="NCBIfam" id="NF010713">
    <property type="entry name" value="PRK14115.1"/>
    <property type="match status" value="1"/>
</dbReference>
<reference evidence="7" key="1">
    <citation type="submission" date="2018-05" db="EMBL/GenBank/DDBJ databases">
        <authorList>
            <person name="Lanie J.A."/>
            <person name="Ng W.-L."/>
            <person name="Kazmierczak K.M."/>
            <person name="Andrzejewski T.M."/>
            <person name="Davidsen T.M."/>
            <person name="Wayne K.J."/>
            <person name="Tettelin H."/>
            <person name="Glass J.I."/>
            <person name="Rusch D."/>
            <person name="Podicherti R."/>
            <person name="Tsui H.-C.T."/>
            <person name="Winkler M.E."/>
        </authorList>
    </citation>
    <scope>NUCLEOTIDE SEQUENCE</scope>
</reference>
<evidence type="ECO:0000256" key="5">
    <source>
        <dbReference type="ARBA" id="ARBA00023235"/>
    </source>
</evidence>
<keyword evidence="5" id="KW-0413">Isomerase</keyword>
<dbReference type="EMBL" id="UINC01000826">
    <property type="protein sequence ID" value="SUZ61784.1"/>
    <property type="molecule type" value="Genomic_DNA"/>
</dbReference>
<dbReference type="GO" id="GO:0004619">
    <property type="term" value="F:phosphoglycerate mutase activity"/>
    <property type="evidence" value="ECO:0007669"/>
    <property type="project" value="UniProtKB-EC"/>
</dbReference>
<feature type="region of interest" description="Disordered" evidence="6">
    <location>
        <begin position="229"/>
        <end position="248"/>
    </location>
</feature>
<dbReference type="InterPro" id="IPR013078">
    <property type="entry name" value="His_Pase_superF_clade-1"/>
</dbReference>
<evidence type="ECO:0000313" key="7">
    <source>
        <dbReference type="EMBL" id="SUZ61784.1"/>
    </source>
</evidence>
<gene>
    <name evidence="7" type="ORF">METZ01_LOCUS14638</name>
</gene>
<evidence type="ECO:0000256" key="6">
    <source>
        <dbReference type="SAM" id="MobiDB-lite"/>
    </source>
</evidence>
<dbReference type="GO" id="GO:0006096">
    <property type="term" value="P:glycolytic process"/>
    <property type="evidence" value="ECO:0007669"/>
    <property type="project" value="UniProtKB-KW"/>
</dbReference>
<dbReference type="PIRSF" id="PIRSF000709">
    <property type="entry name" value="6PFK_2-Ptase"/>
    <property type="match status" value="1"/>
</dbReference>
<name>A0A381P5E3_9ZZZZ</name>
<comment type="similarity">
    <text evidence="2">Belongs to the phosphoglycerate mutase family. BPG-dependent PGAM subfamily.</text>
</comment>
<dbReference type="EC" id="5.4.2.11" evidence="3"/>
<protein>
    <recommendedName>
        <fullName evidence="3">phosphoglycerate mutase (2,3-diphosphoglycerate-dependent)</fullName>
        <ecNumber evidence="3">5.4.2.11</ecNumber>
    </recommendedName>
</protein>
<feature type="region of interest" description="Disordered" evidence="6">
    <location>
        <begin position="113"/>
        <end position="136"/>
    </location>
</feature>
<dbReference type="AlphaFoldDB" id="A0A381P5E3"/>
<dbReference type="InterPro" id="IPR029033">
    <property type="entry name" value="His_PPase_superfam"/>
</dbReference>
<dbReference type="PROSITE" id="PS00175">
    <property type="entry name" value="PG_MUTASE"/>
    <property type="match status" value="1"/>
</dbReference>
<dbReference type="InterPro" id="IPR001345">
    <property type="entry name" value="PG/BPGM_mutase_AS"/>
</dbReference>
<feature type="non-terminal residue" evidence="7">
    <location>
        <position position="1"/>
    </location>
</feature>
<dbReference type="SMART" id="SM00855">
    <property type="entry name" value="PGAM"/>
    <property type="match status" value="1"/>
</dbReference>
<dbReference type="NCBIfam" id="TIGR01258">
    <property type="entry name" value="pgm_1"/>
    <property type="match status" value="1"/>
</dbReference>
<dbReference type="FunFam" id="3.40.50.1240:FF:000003">
    <property type="entry name" value="2,3-bisphosphoglycerate-dependent phosphoglycerate mutase"/>
    <property type="match status" value="1"/>
</dbReference>
<dbReference type="CDD" id="cd07067">
    <property type="entry name" value="HP_PGM_like"/>
    <property type="match status" value="1"/>
</dbReference>
<accession>A0A381P5E3</accession>
<dbReference type="HAMAP" id="MF_01039">
    <property type="entry name" value="PGAM_GpmA"/>
    <property type="match status" value="1"/>
</dbReference>
<dbReference type="Pfam" id="PF00300">
    <property type="entry name" value="His_Phos_1"/>
    <property type="match status" value="2"/>
</dbReference>
<organism evidence="7">
    <name type="scientific">marine metagenome</name>
    <dbReference type="NCBI Taxonomy" id="408172"/>
    <lineage>
        <taxon>unclassified sequences</taxon>
        <taxon>metagenomes</taxon>
        <taxon>ecological metagenomes</taxon>
    </lineage>
</organism>
<keyword evidence="4" id="KW-0324">Glycolysis</keyword>
<comment type="catalytic activity">
    <reaction evidence="1">
        <text>(2R)-2-phosphoglycerate = (2R)-3-phosphoglycerate</text>
        <dbReference type="Rhea" id="RHEA:15901"/>
        <dbReference type="ChEBI" id="CHEBI:58272"/>
        <dbReference type="ChEBI" id="CHEBI:58289"/>
        <dbReference type="EC" id="5.4.2.11"/>
    </reaction>
</comment>
<feature type="compositionally biased region" description="Low complexity" evidence="6">
    <location>
        <begin position="236"/>
        <end position="248"/>
    </location>
</feature>
<proteinExistence type="inferred from homology"/>
<dbReference type="SUPFAM" id="SSF53254">
    <property type="entry name" value="Phosphoglycerate mutase-like"/>
    <property type="match status" value="1"/>
</dbReference>
<dbReference type="InterPro" id="IPR005952">
    <property type="entry name" value="Phosphogly_mut1"/>
</dbReference>